<evidence type="ECO:0000256" key="1">
    <source>
        <dbReference type="ARBA" id="ARBA00004370"/>
    </source>
</evidence>
<dbReference type="CDD" id="cd07018">
    <property type="entry name" value="S49_SppA_67K_type"/>
    <property type="match status" value="1"/>
</dbReference>
<dbReference type="NCBIfam" id="TIGR00705">
    <property type="entry name" value="SppA_67K"/>
    <property type="match status" value="1"/>
</dbReference>
<evidence type="ECO:0000256" key="8">
    <source>
        <dbReference type="SAM" id="Phobius"/>
    </source>
</evidence>
<evidence type="ECO:0000256" key="3">
    <source>
        <dbReference type="ARBA" id="ARBA00022670"/>
    </source>
</evidence>
<feature type="active site" description="Proton donor/acceptor" evidence="7">
    <location>
        <position position="196"/>
    </location>
</feature>
<feature type="domain" description="Peptidase S49" evidence="9">
    <location>
        <begin position="373"/>
        <end position="524"/>
    </location>
</feature>
<dbReference type="PANTHER" id="PTHR33209">
    <property type="entry name" value="PROTEASE 4"/>
    <property type="match status" value="1"/>
</dbReference>
<keyword evidence="3" id="KW-0645">Protease</keyword>
<accession>A0A9D9NKU3</accession>
<protein>
    <submittedName>
        <fullName evidence="10">Signal peptide peptidase SppA</fullName>
    </submittedName>
</protein>
<comment type="subcellular location">
    <subcellularLocation>
        <location evidence="1">Membrane</location>
    </subcellularLocation>
</comment>
<reference evidence="10" key="2">
    <citation type="journal article" date="2021" name="PeerJ">
        <title>Extensive microbial diversity within the chicken gut microbiome revealed by metagenomics and culture.</title>
        <authorList>
            <person name="Gilroy R."/>
            <person name="Ravi A."/>
            <person name="Getino M."/>
            <person name="Pursley I."/>
            <person name="Horton D.L."/>
            <person name="Alikhan N.F."/>
            <person name="Baker D."/>
            <person name="Gharbi K."/>
            <person name="Hall N."/>
            <person name="Watson M."/>
            <person name="Adriaenssens E.M."/>
            <person name="Foster-Nyarko E."/>
            <person name="Jarju S."/>
            <person name="Secka A."/>
            <person name="Antonio M."/>
            <person name="Oren A."/>
            <person name="Chaudhuri R.R."/>
            <person name="La Ragione R."/>
            <person name="Hildebrand F."/>
            <person name="Pallen M.J."/>
        </authorList>
    </citation>
    <scope>NUCLEOTIDE SEQUENCE</scope>
    <source>
        <strain evidence="10">6919</strain>
    </source>
</reference>
<keyword evidence="5" id="KW-0720">Serine protease</keyword>
<dbReference type="Pfam" id="PF01343">
    <property type="entry name" value="Peptidase_S49"/>
    <property type="match status" value="2"/>
</dbReference>
<evidence type="ECO:0000313" key="10">
    <source>
        <dbReference type="EMBL" id="MBO8477181.1"/>
    </source>
</evidence>
<gene>
    <name evidence="10" type="primary">sppA</name>
    <name evidence="10" type="ORF">IAB88_09340</name>
</gene>
<dbReference type="Gene3D" id="6.20.330.10">
    <property type="match status" value="1"/>
</dbReference>
<dbReference type="InterPro" id="IPR002142">
    <property type="entry name" value="Peptidase_S49"/>
</dbReference>
<feature type="active site" description="Nucleophile" evidence="7">
    <location>
        <position position="390"/>
    </location>
</feature>
<dbReference type="InterPro" id="IPR047272">
    <property type="entry name" value="S49_SppA_C"/>
</dbReference>
<comment type="similarity">
    <text evidence="2">Belongs to the peptidase S49 family.</text>
</comment>
<comment type="caution">
    <text evidence="10">The sequence shown here is derived from an EMBL/GenBank/DDBJ whole genome shotgun (WGS) entry which is preliminary data.</text>
</comment>
<dbReference type="PIRSF" id="PIRSF001217">
    <property type="entry name" value="Protease_4_SppA"/>
    <property type="match status" value="1"/>
</dbReference>
<dbReference type="EMBL" id="JADIMC010000112">
    <property type="protein sequence ID" value="MBO8477181.1"/>
    <property type="molecule type" value="Genomic_DNA"/>
</dbReference>
<feature type="transmembrane region" description="Helical" evidence="8">
    <location>
        <begin position="12"/>
        <end position="39"/>
    </location>
</feature>
<dbReference type="NCBIfam" id="TIGR00706">
    <property type="entry name" value="SppA_dom"/>
    <property type="match status" value="1"/>
</dbReference>
<dbReference type="CDD" id="cd07023">
    <property type="entry name" value="S49_Sppa_N_C"/>
    <property type="match status" value="1"/>
</dbReference>
<dbReference type="Gene3D" id="3.90.226.10">
    <property type="entry name" value="2-enoyl-CoA Hydratase, Chain A, domain 1"/>
    <property type="match status" value="3"/>
</dbReference>
<keyword evidence="6 8" id="KW-0472">Membrane</keyword>
<evidence type="ECO:0000256" key="7">
    <source>
        <dbReference type="PIRSR" id="PIRSR001217-1"/>
    </source>
</evidence>
<proteinExistence type="inferred from homology"/>
<dbReference type="GO" id="GO:0016020">
    <property type="term" value="C:membrane"/>
    <property type="evidence" value="ECO:0007669"/>
    <property type="project" value="UniProtKB-SubCell"/>
</dbReference>
<reference evidence="10" key="1">
    <citation type="submission" date="2020-10" db="EMBL/GenBank/DDBJ databases">
        <authorList>
            <person name="Gilroy R."/>
        </authorList>
    </citation>
    <scope>NUCLEOTIDE SEQUENCE</scope>
    <source>
        <strain evidence="10">6919</strain>
    </source>
</reference>
<sequence length="590" mass="65463">MNKFVSSLLGSFVGTWIAFLLFGVVIFISGIIMIASLSLSNVSTPTAKITNNSVLRIDLNGEITERPMNKTLQEYINETEQNSLHNILYAIEKAETDDKISGIYVHCGVSSTGFASAKAIRDALLEFKEKSGKWIYAYGETIGETEYYISSVADSIFLNPVGVLDIHGFMAVVPFYKGLLDKIGVEMQIIRVGTFKSAVEPYMLSSMSDANRLQTQTYLNNLWDNVCDSISSARGISEQTINEYADSLMTFSSPEIAVKEKFIDGLCYDHEFESKIKGLIGINDDEDINYIDVNTFVNAKFKPVKSSNKITVLYATGEIYESGSNDGINSDELVPSILELAKDDDVKGLVLRVNSPGGSAYASEQIWEALEQFKKTGKPFAVSMGDYAASGGYYISCGAQRIFAEPTTITGSIGIFAMIPNFNGLLTDKLGITTDFVTTNANSDITVIKALSPVQTAAVQRTINRGYELFTTRCATGRKMDINKLKSIAEGRVWDATKAKEIGLIDEYGNTDDAVKWVAEKAGLGNSYDTEYLPEYKEDFMDLLYVTLSNSHYENKMKDKYGMLYDYFEEINTLLKKDQIQCRMENIIIK</sequence>
<dbReference type="PRINTS" id="PR00127">
    <property type="entry name" value="CLPPROTEASEP"/>
</dbReference>
<organism evidence="10 11">
    <name type="scientific">Candidatus Limisoma faecipullorum</name>
    <dbReference type="NCBI Taxonomy" id="2840854"/>
    <lineage>
        <taxon>Bacteria</taxon>
        <taxon>Pseudomonadati</taxon>
        <taxon>Bacteroidota</taxon>
        <taxon>Bacteroidia</taxon>
        <taxon>Bacteroidales</taxon>
        <taxon>Candidatus Limisoma</taxon>
    </lineage>
</organism>
<dbReference type="InterPro" id="IPR004634">
    <property type="entry name" value="Pept_S49_pIV"/>
</dbReference>
<keyword evidence="8" id="KW-0812">Transmembrane</keyword>
<keyword evidence="4" id="KW-0378">Hydrolase</keyword>
<evidence type="ECO:0000256" key="5">
    <source>
        <dbReference type="ARBA" id="ARBA00022825"/>
    </source>
</evidence>
<dbReference type="GO" id="GO:0006465">
    <property type="term" value="P:signal peptide processing"/>
    <property type="evidence" value="ECO:0007669"/>
    <property type="project" value="InterPro"/>
</dbReference>
<evidence type="ECO:0000256" key="6">
    <source>
        <dbReference type="ARBA" id="ARBA00023136"/>
    </source>
</evidence>
<evidence type="ECO:0000256" key="4">
    <source>
        <dbReference type="ARBA" id="ARBA00022801"/>
    </source>
</evidence>
<dbReference type="PANTHER" id="PTHR33209:SF1">
    <property type="entry name" value="PEPTIDASE S49 DOMAIN-CONTAINING PROTEIN"/>
    <property type="match status" value="1"/>
</dbReference>
<dbReference type="Proteomes" id="UP000823598">
    <property type="component" value="Unassembled WGS sequence"/>
</dbReference>
<dbReference type="GO" id="GO:0004176">
    <property type="term" value="F:ATP-dependent peptidase activity"/>
    <property type="evidence" value="ECO:0007669"/>
    <property type="project" value="InterPro"/>
</dbReference>
<dbReference type="InterPro" id="IPR004635">
    <property type="entry name" value="Pept_S49_SppA"/>
</dbReference>
<dbReference type="InterPro" id="IPR029045">
    <property type="entry name" value="ClpP/crotonase-like_dom_sf"/>
</dbReference>
<name>A0A9D9NKU3_9BACT</name>
<dbReference type="InterPro" id="IPR001907">
    <property type="entry name" value="ClpP"/>
</dbReference>
<evidence type="ECO:0000313" key="11">
    <source>
        <dbReference type="Proteomes" id="UP000823598"/>
    </source>
</evidence>
<evidence type="ECO:0000259" key="9">
    <source>
        <dbReference type="Pfam" id="PF01343"/>
    </source>
</evidence>
<feature type="domain" description="Peptidase S49" evidence="9">
    <location>
        <begin position="129"/>
        <end position="268"/>
    </location>
</feature>
<dbReference type="InterPro" id="IPR047217">
    <property type="entry name" value="S49_SppA_67K_type_N"/>
</dbReference>
<dbReference type="SUPFAM" id="SSF52096">
    <property type="entry name" value="ClpP/crotonase"/>
    <property type="match status" value="2"/>
</dbReference>
<dbReference type="AlphaFoldDB" id="A0A9D9NKU3"/>
<dbReference type="GO" id="GO:0004252">
    <property type="term" value="F:serine-type endopeptidase activity"/>
    <property type="evidence" value="ECO:0007669"/>
    <property type="project" value="InterPro"/>
</dbReference>
<keyword evidence="8" id="KW-1133">Transmembrane helix</keyword>
<evidence type="ECO:0000256" key="2">
    <source>
        <dbReference type="ARBA" id="ARBA00008683"/>
    </source>
</evidence>